<dbReference type="EMBL" id="LAZR01024885">
    <property type="protein sequence ID" value="KKL73686.1"/>
    <property type="molecule type" value="Genomic_DNA"/>
</dbReference>
<protein>
    <submittedName>
        <fullName evidence="1">Uncharacterized protein</fullName>
    </submittedName>
</protein>
<gene>
    <name evidence="1" type="ORF">LCGC14_2072440</name>
</gene>
<comment type="caution">
    <text evidence="1">The sequence shown here is derived from an EMBL/GenBank/DDBJ whole genome shotgun (WGS) entry which is preliminary data.</text>
</comment>
<name>A0A0F9F5B8_9ZZZZ</name>
<dbReference type="InterPro" id="IPR036388">
    <property type="entry name" value="WH-like_DNA-bd_sf"/>
</dbReference>
<sequence length="39" mass="4481">VITNKNISSFCKKYNLSERRLGEVINNKRKSYGGYTNAN</sequence>
<dbReference type="AlphaFoldDB" id="A0A0F9F5B8"/>
<feature type="non-terminal residue" evidence="1">
    <location>
        <position position="1"/>
    </location>
</feature>
<dbReference type="Gene3D" id="1.10.10.10">
    <property type="entry name" value="Winged helix-like DNA-binding domain superfamily/Winged helix DNA-binding domain"/>
    <property type="match status" value="1"/>
</dbReference>
<proteinExistence type="predicted"/>
<organism evidence="1">
    <name type="scientific">marine sediment metagenome</name>
    <dbReference type="NCBI Taxonomy" id="412755"/>
    <lineage>
        <taxon>unclassified sequences</taxon>
        <taxon>metagenomes</taxon>
        <taxon>ecological metagenomes</taxon>
    </lineage>
</organism>
<evidence type="ECO:0000313" key="1">
    <source>
        <dbReference type="EMBL" id="KKL73686.1"/>
    </source>
</evidence>
<accession>A0A0F9F5B8</accession>
<reference evidence="1" key="1">
    <citation type="journal article" date="2015" name="Nature">
        <title>Complex archaea that bridge the gap between prokaryotes and eukaryotes.</title>
        <authorList>
            <person name="Spang A."/>
            <person name="Saw J.H."/>
            <person name="Jorgensen S.L."/>
            <person name="Zaremba-Niedzwiedzka K."/>
            <person name="Martijn J."/>
            <person name="Lind A.E."/>
            <person name="van Eijk R."/>
            <person name="Schleper C."/>
            <person name="Guy L."/>
            <person name="Ettema T.J."/>
        </authorList>
    </citation>
    <scope>NUCLEOTIDE SEQUENCE</scope>
</reference>